<dbReference type="AlphaFoldDB" id="A0A1W1C7F1"/>
<gene>
    <name evidence="1" type="ORF">MNB_SV-6-1006</name>
</gene>
<proteinExistence type="predicted"/>
<accession>A0A1W1C7F1</accession>
<organism evidence="1">
    <name type="scientific">hydrothermal vent metagenome</name>
    <dbReference type="NCBI Taxonomy" id="652676"/>
    <lineage>
        <taxon>unclassified sequences</taxon>
        <taxon>metagenomes</taxon>
        <taxon>ecological metagenomes</taxon>
    </lineage>
</organism>
<evidence type="ECO:0000313" key="1">
    <source>
        <dbReference type="EMBL" id="SFV61663.1"/>
    </source>
</evidence>
<name>A0A1W1C7F1_9ZZZZ</name>
<reference evidence="1" key="1">
    <citation type="submission" date="2016-10" db="EMBL/GenBank/DDBJ databases">
        <authorList>
            <person name="de Groot N.N."/>
        </authorList>
    </citation>
    <scope>NUCLEOTIDE SEQUENCE</scope>
</reference>
<sequence length="105" mass="11520">MTRFTKLALAALFAFSVASTTANADVAKGMKLYSKKLKGACGFTGAKFATKHTQGEWEEIKNAGKFSDEVKKLCPSAKKWKDKWADDVYDFAYEYASDSGNVPSC</sequence>
<dbReference type="EMBL" id="FPHC01000064">
    <property type="protein sequence ID" value="SFV61663.1"/>
    <property type="molecule type" value="Genomic_DNA"/>
</dbReference>
<protein>
    <recommendedName>
        <fullName evidence="2">Cytochrome C</fullName>
    </recommendedName>
</protein>
<evidence type="ECO:0008006" key="2">
    <source>
        <dbReference type="Google" id="ProtNLM"/>
    </source>
</evidence>